<gene>
    <name evidence="9" type="ORF">RUMHYD_03486</name>
</gene>
<comment type="similarity">
    <text evidence="7">Belongs to the binding-protein-dependent transport system permease family.</text>
</comment>
<dbReference type="InterPro" id="IPR000515">
    <property type="entry name" value="MetI-like"/>
</dbReference>
<dbReference type="GO" id="GO:0005886">
    <property type="term" value="C:plasma membrane"/>
    <property type="evidence" value="ECO:0007669"/>
    <property type="project" value="UniProtKB-SubCell"/>
</dbReference>
<dbReference type="SUPFAM" id="SSF161098">
    <property type="entry name" value="MetI-like"/>
    <property type="match status" value="1"/>
</dbReference>
<evidence type="ECO:0000256" key="5">
    <source>
        <dbReference type="ARBA" id="ARBA00022989"/>
    </source>
</evidence>
<evidence type="ECO:0000256" key="6">
    <source>
        <dbReference type="ARBA" id="ARBA00023136"/>
    </source>
</evidence>
<feature type="transmembrane region" description="Helical" evidence="7">
    <location>
        <begin position="74"/>
        <end position="96"/>
    </location>
</feature>
<dbReference type="RefSeq" id="WP_005951884.1">
    <property type="nucleotide sequence ID" value="NZ_CP136423.1"/>
</dbReference>
<keyword evidence="3" id="KW-1003">Cell membrane</keyword>
<dbReference type="Gene3D" id="1.10.3720.10">
    <property type="entry name" value="MetI-like"/>
    <property type="match status" value="1"/>
</dbReference>
<evidence type="ECO:0000313" key="9">
    <source>
        <dbReference type="EMBL" id="EEG47587.1"/>
    </source>
</evidence>
<dbReference type="CDD" id="cd06261">
    <property type="entry name" value="TM_PBP2"/>
    <property type="match status" value="1"/>
</dbReference>
<feature type="transmembrane region" description="Helical" evidence="7">
    <location>
        <begin position="157"/>
        <end position="182"/>
    </location>
</feature>
<evidence type="ECO:0000256" key="1">
    <source>
        <dbReference type="ARBA" id="ARBA00004651"/>
    </source>
</evidence>
<protein>
    <recommendedName>
        <fullName evidence="8">ABC transmembrane type-1 domain-containing protein</fullName>
    </recommendedName>
</protein>
<organism evidence="9 10">
    <name type="scientific">Blautia hydrogenotrophica (strain DSM 10507 / JCM 14656 / S5a33)</name>
    <name type="common">Ruminococcus hydrogenotrophicus</name>
    <dbReference type="NCBI Taxonomy" id="476272"/>
    <lineage>
        <taxon>Bacteria</taxon>
        <taxon>Bacillati</taxon>
        <taxon>Bacillota</taxon>
        <taxon>Clostridia</taxon>
        <taxon>Lachnospirales</taxon>
        <taxon>Lachnospiraceae</taxon>
        <taxon>Blautia</taxon>
    </lineage>
</organism>
<name>C0CRH2_BLAHS</name>
<comment type="subcellular location">
    <subcellularLocation>
        <location evidence="1 7">Cell membrane</location>
        <topology evidence="1 7">Multi-pass membrane protein</topology>
    </subcellularLocation>
</comment>
<evidence type="ECO:0000256" key="4">
    <source>
        <dbReference type="ARBA" id="ARBA00022692"/>
    </source>
</evidence>
<dbReference type="EMBL" id="ACBZ01000187">
    <property type="protein sequence ID" value="EEG47587.1"/>
    <property type="molecule type" value="Genomic_DNA"/>
</dbReference>
<dbReference type="PANTHER" id="PTHR30193">
    <property type="entry name" value="ABC TRANSPORTER PERMEASE PROTEIN"/>
    <property type="match status" value="1"/>
</dbReference>
<dbReference type="AlphaFoldDB" id="C0CRH2"/>
<keyword evidence="2 7" id="KW-0813">Transport</keyword>
<dbReference type="eggNOG" id="COG1175">
    <property type="taxonomic scope" value="Bacteria"/>
</dbReference>
<dbReference type="PROSITE" id="PS50928">
    <property type="entry name" value="ABC_TM1"/>
    <property type="match status" value="1"/>
</dbReference>
<evidence type="ECO:0000256" key="3">
    <source>
        <dbReference type="ARBA" id="ARBA00022475"/>
    </source>
</evidence>
<dbReference type="InterPro" id="IPR051393">
    <property type="entry name" value="ABC_transporter_permease"/>
</dbReference>
<evidence type="ECO:0000313" key="10">
    <source>
        <dbReference type="Proteomes" id="UP000003100"/>
    </source>
</evidence>
<feature type="transmembrane region" description="Helical" evidence="7">
    <location>
        <begin position="108"/>
        <end position="128"/>
    </location>
</feature>
<reference evidence="9 10" key="1">
    <citation type="submission" date="2009-01" db="EMBL/GenBank/DDBJ databases">
        <authorList>
            <person name="Fulton L."/>
            <person name="Clifton S."/>
            <person name="Fulton B."/>
            <person name="Xu J."/>
            <person name="Minx P."/>
            <person name="Pepin K.H."/>
            <person name="Johnson M."/>
            <person name="Bhonagiri V."/>
            <person name="Nash W.E."/>
            <person name="Mardis E.R."/>
            <person name="Wilson R.K."/>
        </authorList>
    </citation>
    <scope>NUCLEOTIDE SEQUENCE [LARGE SCALE GENOMIC DNA]</scope>
    <source>
        <strain evidence="10">DSM 10507 / JCM 14656 / S5a33</strain>
    </source>
</reference>
<dbReference type="GeneID" id="86823301"/>
<keyword evidence="5 7" id="KW-1133">Transmembrane helix</keyword>
<dbReference type="InterPro" id="IPR035906">
    <property type="entry name" value="MetI-like_sf"/>
</dbReference>
<dbReference type="PANTHER" id="PTHR30193:SF37">
    <property type="entry name" value="INNER MEMBRANE ABC TRANSPORTER PERMEASE PROTEIN YCJO"/>
    <property type="match status" value="1"/>
</dbReference>
<dbReference type="Proteomes" id="UP000003100">
    <property type="component" value="Unassembled WGS sequence"/>
</dbReference>
<reference evidence="9 10" key="2">
    <citation type="submission" date="2009-02" db="EMBL/GenBank/DDBJ databases">
        <title>Draft genome sequence of Blautia hydrogenotrophica DSM 10507 (Ruminococcus hydrogenotrophicus DSM 10507).</title>
        <authorList>
            <person name="Sudarsanam P."/>
            <person name="Ley R."/>
            <person name="Guruge J."/>
            <person name="Turnbaugh P.J."/>
            <person name="Mahowald M."/>
            <person name="Liep D."/>
            <person name="Gordon J."/>
        </authorList>
    </citation>
    <scope>NUCLEOTIDE SEQUENCE [LARGE SCALE GENOMIC DNA]</scope>
    <source>
        <strain evidence="10">DSM 10507 / JCM 14656 / S5a33</strain>
    </source>
</reference>
<feature type="transmembrane region" description="Helical" evidence="7">
    <location>
        <begin position="12"/>
        <end position="32"/>
    </location>
</feature>
<dbReference type="HOGENOM" id="CLU_016047_0_0_9"/>
<keyword evidence="6 7" id="KW-0472">Membrane</keyword>
<evidence type="ECO:0000256" key="7">
    <source>
        <dbReference type="RuleBase" id="RU363032"/>
    </source>
</evidence>
<keyword evidence="10" id="KW-1185">Reference proteome</keyword>
<keyword evidence="4 7" id="KW-0812">Transmembrane</keyword>
<dbReference type="Pfam" id="PF00528">
    <property type="entry name" value="BPD_transp_1"/>
    <property type="match status" value="1"/>
</dbReference>
<dbReference type="GO" id="GO:0055085">
    <property type="term" value="P:transmembrane transport"/>
    <property type="evidence" value="ECO:0007669"/>
    <property type="project" value="InterPro"/>
</dbReference>
<feature type="domain" description="ABC transmembrane type-1" evidence="8">
    <location>
        <begin position="70"/>
        <end position="284"/>
    </location>
</feature>
<feature type="transmembrane region" description="Helical" evidence="7">
    <location>
        <begin position="203"/>
        <end position="228"/>
    </location>
</feature>
<proteinExistence type="inferred from homology"/>
<dbReference type="PATRIC" id="fig|476272.21.peg.163"/>
<feature type="transmembrane region" description="Helical" evidence="7">
    <location>
        <begin position="267"/>
        <end position="288"/>
    </location>
</feature>
<evidence type="ECO:0000259" key="8">
    <source>
        <dbReference type="PROSITE" id="PS50928"/>
    </source>
</evidence>
<accession>C0CRH2</accession>
<sequence>MNKAFSNKRSIVLFMTPAALVFLAVMIIPIFATGYYSTLEWDGIGDATFVGIKNYISLLLDNKYEFWQSVGHSFIVLFLSVFVQETIAMVLALILAKGVKGESFFRTAFFIPMVVSTVVIAQLFLKIYNPNYGLLNTMLESLGLGRWANEWLGDPKIAIWAVFIPLIWQYIGYHMLLFYGAIKSLSTDILEAARIDGANYFQISTRIILPLIVPMIETCVVLAVVGSLKTFDFVYVMTNGGPVGATEVPSTIMYDLLINRSVYGEGSAAAVFIVVECLLFTVVLRYAFKKIKEKF</sequence>
<evidence type="ECO:0000256" key="2">
    <source>
        <dbReference type="ARBA" id="ARBA00022448"/>
    </source>
</evidence>